<dbReference type="EMBL" id="CP000804">
    <property type="protein sequence ID" value="ABU58602.1"/>
    <property type="molecule type" value="Genomic_DNA"/>
</dbReference>
<dbReference type="STRING" id="383372.Rcas_2522"/>
<name>A7NM47_ROSCS</name>
<sequence>MTRGAIWVALLRVVRTHHLQLRYGLIGAAHTTDALLTSSVAGVVTTSGNTALSQGFAGALFAGHDATLTSSGSMIITAGHDLEVQGGGGGMLLADTVYVADTTVPLVIARNVNASGNTRILLNTPQAIALGLACGAALALIGAIIRRRRGSRV</sequence>
<keyword evidence="3" id="KW-1185">Reference proteome</keyword>
<dbReference type="RefSeq" id="WP_012121026.1">
    <property type="nucleotide sequence ID" value="NC_009767.1"/>
</dbReference>
<evidence type="ECO:0000313" key="3">
    <source>
        <dbReference type="Proteomes" id="UP000000263"/>
    </source>
</evidence>
<dbReference type="KEGG" id="rca:Rcas_2522"/>
<accession>A7NM47</accession>
<organism evidence="2 3">
    <name type="scientific">Roseiflexus castenholzii (strain DSM 13941 / HLO8)</name>
    <dbReference type="NCBI Taxonomy" id="383372"/>
    <lineage>
        <taxon>Bacteria</taxon>
        <taxon>Bacillati</taxon>
        <taxon>Chloroflexota</taxon>
        <taxon>Chloroflexia</taxon>
        <taxon>Chloroflexales</taxon>
        <taxon>Roseiflexineae</taxon>
        <taxon>Roseiflexaceae</taxon>
        <taxon>Roseiflexus</taxon>
    </lineage>
</organism>
<keyword evidence="1" id="KW-1133">Transmembrane helix</keyword>
<reference evidence="2 3" key="1">
    <citation type="submission" date="2007-08" db="EMBL/GenBank/DDBJ databases">
        <title>Complete sequence of Roseiflexus castenholzii DSM 13941.</title>
        <authorList>
            <consortium name="US DOE Joint Genome Institute"/>
            <person name="Copeland A."/>
            <person name="Lucas S."/>
            <person name="Lapidus A."/>
            <person name="Barry K."/>
            <person name="Glavina del Rio T."/>
            <person name="Dalin E."/>
            <person name="Tice H."/>
            <person name="Pitluck S."/>
            <person name="Thompson L.S."/>
            <person name="Brettin T."/>
            <person name="Bruce D."/>
            <person name="Detter J.C."/>
            <person name="Han C."/>
            <person name="Tapia R."/>
            <person name="Schmutz J."/>
            <person name="Larimer F."/>
            <person name="Land M."/>
            <person name="Hauser L."/>
            <person name="Kyrpides N."/>
            <person name="Mikhailova N."/>
            <person name="Bryant D.A."/>
            <person name="Hanada S."/>
            <person name="Tsukatani Y."/>
            <person name="Richardson P."/>
        </authorList>
    </citation>
    <scope>NUCLEOTIDE SEQUENCE [LARGE SCALE GENOMIC DNA]</scope>
    <source>
        <strain evidence="3">DSM 13941 / HLO8</strain>
    </source>
</reference>
<gene>
    <name evidence="2" type="ordered locus">Rcas_2522</name>
</gene>
<keyword evidence="1" id="KW-0472">Membrane</keyword>
<evidence type="ECO:0000256" key="1">
    <source>
        <dbReference type="SAM" id="Phobius"/>
    </source>
</evidence>
<proteinExistence type="predicted"/>
<protein>
    <submittedName>
        <fullName evidence="2">Uncharacterized protein</fullName>
    </submittedName>
</protein>
<evidence type="ECO:0000313" key="2">
    <source>
        <dbReference type="EMBL" id="ABU58602.1"/>
    </source>
</evidence>
<dbReference type="Proteomes" id="UP000000263">
    <property type="component" value="Chromosome"/>
</dbReference>
<keyword evidence="1" id="KW-0812">Transmembrane</keyword>
<dbReference type="HOGENOM" id="CLU_1711893_0_0_0"/>
<feature type="transmembrane region" description="Helical" evidence="1">
    <location>
        <begin position="127"/>
        <end position="145"/>
    </location>
</feature>
<dbReference type="AlphaFoldDB" id="A7NM47"/>